<evidence type="ECO:0000313" key="1">
    <source>
        <dbReference type="EMBL" id="WHQ72052.1"/>
    </source>
</evidence>
<accession>A0AAX3WKQ9</accession>
<dbReference type="Proteomes" id="UP001223720">
    <property type="component" value="Chromosome"/>
</dbReference>
<reference evidence="1" key="1">
    <citation type="journal article" date="2022" name="Biotechnol. Bioprocess Eng.">
        <title>Pan-genome Analysis Reveals Comparative Genomic Features of Central Metabolic Pathways in Methylorubrum extorquens.</title>
        <authorList>
            <person name="Lee G.M."/>
            <person name="Scott-Nevros Z.K."/>
            <person name="Lee S.-M."/>
            <person name="Kim D."/>
        </authorList>
    </citation>
    <scope>NUCLEOTIDE SEQUENCE</scope>
    <source>
        <strain evidence="1">ATCC 55366</strain>
    </source>
</reference>
<name>A0AAX3WKQ9_METEX</name>
<dbReference type="EMBL" id="CP073633">
    <property type="protein sequence ID" value="WHQ72052.1"/>
    <property type="molecule type" value="Genomic_DNA"/>
</dbReference>
<dbReference type="AlphaFoldDB" id="A0AAX3WKQ9"/>
<evidence type="ECO:0000313" key="2">
    <source>
        <dbReference type="Proteomes" id="UP001223720"/>
    </source>
</evidence>
<dbReference type="RefSeq" id="WP_283536145.1">
    <property type="nucleotide sequence ID" value="NZ_CP073633.1"/>
</dbReference>
<proteinExistence type="predicted"/>
<dbReference type="Gene3D" id="1.10.260.40">
    <property type="entry name" value="lambda repressor-like DNA-binding domains"/>
    <property type="match status" value="1"/>
</dbReference>
<organism evidence="1 2">
    <name type="scientific">Methylorubrum extorquens</name>
    <name type="common">Methylobacterium dichloromethanicum</name>
    <name type="synonym">Methylobacterium extorquens</name>
    <dbReference type="NCBI Taxonomy" id="408"/>
    <lineage>
        <taxon>Bacteria</taxon>
        <taxon>Pseudomonadati</taxon>
        <taxon>Pseudomonadota</taxon>
        <taxon>Alphaproteobacteria</taxon>
        <taxon>Hyphomicrobiales</taxon>
        <taxon>Methylobacteriaceae</taxon>
        <taxon>Methylorubrum</taxon>
    </lineage>
</organism>
<evidence type="ECO:0008006" key="3">
    <source>
        <dbReference type="Google" id="ProtNLM"/>
    </source>
</evidence>
<gene>
    <name evidence="1" type="ORF">KEC54_11180</name>
</gene>
<sequence length="78" mass="8344">MARESLDNTEAPDPLRELEEAIRRAGSARAFAEAAGLSQAYVSDVRLGRRAPGAAVLQVLGLERRVSYAPVAPHTTTL</sequence>
<dbReference type="InterPro" id="IPR010982">
    <property type="entry name" value="Lambda_DNA-bd_dom_sf"/>
</dbReference>
<dbReference type="GO" id="GO:0003677">
    <property type="term" value="F:DNA binding"/>
    <property type="evidence" value="ECO:0007669"/>
    <property type="project" value="InterPro"/>
</dbReference>
<protein>
    <recommendedName>
        <fullName evidence="3">HTH cro/C1-type domain-containing protein</fullName>
    </recommendedName>
</protein>